<dbReference type="EMBL" id="JBHFAB010000013">
    <property type="protein sequence ID" value="MFC1418648.1"/>
    <property type="molecule type" value="Genomic_DNA"/>
</dbReference>
<feature type="region of interest" description="Disordered" evidence="1">
    <location>
        <begin position="927"/>
        <end position="956"/>
    </location>
</feature>
<reference evidence="2 3" key="1">
    <citation type="submission" date="2024-09" db="EMBL/GenBank/DDBJ databases">
        <authorList>
            <person name="Lee S.D."/>
        </authorList>
    </citation>
    <scope>NUCLEOTIDE SEQUENCE [LARGE SCALE GENOMIC DNA]</scope>
    <source>
        <strain evidence="2 3">N8-3</strain>
    </source>
</reference>
<dbReference type="RefSeq" id="WP_380537444.1">
    <property type="nucleotide sequence ID" value="NZ_JBHFAB010000013.1"/>
</dbReference>
<proteinExistence type="predicted"/>
<accession>A0ABV6VYL9</accession>
<evidence type="ECO:0000256" key="1">
    <source>
        <dbReference type="SAM" id="MobiDB-lite"/>
    </source>
</evidence>
<organism evidence="2 3">
    <name type="scientific">Streptacidiphilus cavernicola</name>
    <dbReference type="NCBI Taxonomy" id="3342716"/>
    <lineage>
        <taxon>Bacteria</taxon>
        <taxon>Bacillati</taxon>
        <taxon>Actinomycetota</taxon>
        <taxon>Actinomycetes</taxon>
        <taxon>Kitasatosporales</taxon>
        <taxon>Streptomycetaceae</taxon>
        <taxon>Streptacidiphilus</taxon>
    </lineage>
</organism>
<name>A0ABV6VYL9_9ACTN</name>
<dbReference type="Proteomes" id="UP001592531">
    <property type="component" value="Unassembled WGS sequence"/>
</dbReference>
<sequence>MSGAKLTADDLLAAILDVEQAEPGAARQAAAKALTAATTALAGTEQAAEVGTDLLRQASRHLELAGQTLDATRLEAFLPTYHSAVRSMVLSAVNAPPTVWPQMLKELRHPSHEAEMTHFLSGLSLLCHQLNRDYPLIGWRFLTDEEISDIREQPEPAAEATCDFCGRTQAVAWWRVRPFAITGVPMVGDWAQGTIFYACRDCLAIVQARDEDGLLRRTGLDGPESPLNRALLAGFWAGPLSGPNPLGAVPAWWDEAMALGDVMTLLDGAGRFHQAAKIHGPGSEEATAADTALRRDAWLVLEARRGPLVLRELLAAISISRANLPAAADPAAQIIFTLADSLSAQQPDAVLEHLALRDAQNSQDTADAMVGCAYLLTGPAPTAPKPQADPNEFSDEDLNVLRGAMTADGGIQLTDELQRMLGIRIGGPTRSKEAEVVVITQETRDDVDLMLNLAAGALHGRDRSNERLLSYSAEVVTRENAEPVAVMLLSQAGEYLVEAERLTRKRHIASELLPDASAQTLALLEYARDGATRDLQITVEGVVASCPPPGAAEFLFATALVTVQLEAHTARLREDLENGQGWRVQDPMRLRQWRTRLMEALRGEELLAHTAYALEQDLGTLVPFGLSSRDAARILHEQEATRLSRARLIHADADLCSSAMRRALRGRRNPVERRRIPCQSGLVVLDTPIPRAGTAPIVAMSWAPWRIDFNPTAVAPVPMRLPDGSVITEPCWQLRHPVDPQDGTLLHRSTSSDAWYWVTLWVDGRLAPVDRLPLSWETESLIRIGHQFPPDIAEHSSDLAMRFLVACWDLATQQVIGPRITEVRQVRQKPGHTKADRRRGVEDDGTLHLWTLKGRQVIPAQPGNDEGVGGGGPGTGGKWTVRVDYDDFDRDQCFNPRLHKELGGMYDPVKNPTGRCIHDEVTVRGHIRGPAGAPMSTRNDRTVYQLKDPEGGSSRG</sequence>
<protein>
    <submittedName>
        <fullName evidence="2">Uncharacterized protein</fullName>
    </submittedName>
</protein>
<keyword evidence="3" id="KW-1185">Reference proteome</keyword>
<evidence type="ECO:0000313" key="3">
    <source>
        <dbReference type="Proteomes" id="UP001592531"/>
    </source>
</evidence>
<comment type="caution">
    <text evidence="2">The sequence shown here is derived from an EMBL/GenBank/DDBJ whole genome shotgun (WGS) entry which is preliminary data.</text>
</comment>
<gene>
    <name evidence="2" type="ORF">ACEZDE_18720</name>
</gene>
<evidence type="ECO:0000313" key="2">
    <source>
        <dbReference type="EMBL" id="MFC1418648.1"/>
    </source>
</evidence>